<evidence type="ECO:0000256" key="1">
    <source>
        <dbReference type="ARBA" id="ARBA00022468"/>
    </source>
</evidence>
<dbReference type="RefSeq" id="XP_002491001.1">
    <property type="nucleotide sequence ID" value="XM_002490956.1"/>
</dbReference>
<sequence length="502" mass="56741">MEDNPSAKKSLANWWKSFQRSAQSNKVPQDDERPRIRFRSRSSTAIKTNSDYKQHIDDFFTKRKERDNYLTKGGVGDNLVFNVTLESSLEITSAKVALCTDINTSVTYGRIPTLVVCCGLFLKQQGLDKPGIFRMPGAARRVRELQVLFSSPPTYGAKFDWNGYTVHDAASILRRYLTSLSEPLIPLDLYEAFRSPILNRPLIVKYFKKKEQRRIERDKIMKQKEGDEPRATRNAQNNQDNDDETPENMDAPLGTEDVEDHFVDASEEIVPDGQQKQKRKKHKQKLIKEIHGALAEYVDLFSQLSLPSRQLIYYLVDLLQMVSTHSSTNLMSVRNLASIFQPSLLFHPKHDLEPEQYILSQAVVEFWIEYSDRILRASTLLESQTTKKQKPPPIARSSLPPVTQPEAKRNSLSSFLNLSYSGRRKHSKSMSSAVSPPDVISNLKHSNLSGASLEHTTSFSSDYTHPGQAPSSVSDNPPSSVSNNPQSASLQTKPPNIMISSE</sequence>
<dbReference type="STRING" id="644223.C4QZP7"/>
<dbReference type="OMA" id="HGMASET"/>
<dbReference type="Gene3D" id="1.10.555.10">
    <property type="entry name" value="Rho GTPase activation protein"/>
    <property type="match status" value="1"/>
</dbReference>
<dbReference type="Pfam" id="PF00620">
    <property type="entry name" value="RhoGAP"/>
    <property type="match status" value="2"/>
</dbReference>
<dbReference type="HOGENOM" id="CLU_016108_1_0_1"/>
<dbReference type="SUPFAM" id="SSF48350">
    <property type="entry name" value="GTPase activation domain, GAP"/>
    <property type="match status" value="1"/>
</dbReference>
<feature type="region of interest" description="Disordered" evidence="2">
    <location>
        <begin position="455"/>
        <end position="502"/>
    </location>
</feature>
<dbReference type="Proteomes" id="UP000000314">
    <property type="component" value="Chromosome 2"/>
</dbReference>
<dbReference type="InterPro" id="IPR051025">
    <property type="entry name" value="RhoGAP"/>
</dbReference>
<feature type="region of interest" description="Disordered" evidence="2">
    <location>
        <begin position="383"/>
        <end position="409"/>
    </location>
</feature>
<dbReference type="InterPro" id="IPR000198">
    <property type="entry name" value="RhoGAP_dom"/>
</dbReference>
<dbReference type="PANTHER" id="PTHR15228">
    <property type="entry name" value="SPERMATHECAL PHYSIOLOGY VARIANT"/>
    <property type="match status" value="1"/>
</dbReference>
<dbReference type="PROSITE" id="PS50238">
    <property type="entry name" value="RHOGAP"/>
    <property type="match status" value="1"/>
</dbReference>
<dbReference type="SMART" id="SM00324">
    <property type="entry name" value="RhoGAP"/>
    <property type="match status" value="1"/>
</dbReference>
<keyword evidence="5" id="KW-1185">Reference proteome</keyword>
<dbReference type="eggNOG" id="KOG2710">
    <property type="taxonomic scope" value="Eukaryota"/>
</dbReference>
<dbReference type="GO" id="GO:0005938">
    <property type="term" value="C:cell cortex"/>
    <property type="evidence" value="ECO:0007669"/>
    <property type="project" value="TreeGrafter"/>
</dbReference>
<evidence type="ECO:0000259" key="3">
    <source>
        <dbReference type="PROSITE" id="PS50238"/>
    </source>
</evidence>
<accession>C4QZP7</accession>
<reference evidence="4 5" key="1">
    <citation type="journal article" date="2009" name="Nat. Biotechnol.">
        <title>Genome sequence of the recombinant protein production host Pichia pastoris.</title>
        <authorList>
            <person name="De Schutter K."/>
            <person name="Lin Y.C."/>
            <person name="Tiels P."/>
            <person name="Van Hecke A."/>
            <person name="Glinka S."/>
            <person name="Weber-Lehmann J."/>
            <person name="Rouze P."/>
            <person name="Van de Peer Y."/>
            <person name="Callewaert N."/>
        </authorList>
    </citation>
    <scope>NUCLEOTIDE SEQUENCE [LARGE SCALE GENOMIC DNA]</scope>
    <source>
        <strain evidence="5">GS115 / ATCC 20864</strain>
    </source>
</reference>
<dbReference type="GO" id="GO:0060237">
    <property type="term" value="P:regulation of fungal-type cell wall organization"/>
    <property type="evidence" value="ECO:0007669"/>
    <property type="project" value="TreeGrafter"/>
</dbReference>
<dbReference type="PANTHER" id="PTHR15228:SF25">
    <property type="entry name" value="F-BAR DOMAIN-CONTAINING PROTEIN"/>
    <property type="match status" value="1"/>
</dbReference>
<evidence type="ECO:0000313" key="5">
    <source>
        <dbReference type="Proteomes" id="UP000000314"/>
    </source>
</evidence>
<dbReference type="AlphaFoldDB" id="C4QZP7"/>
<dbReference type="GeneID" id="8198513"/>
<evidence type="ECO:0000256" key="2">
    <source>
        <dbReference type="SAM" id="MobiDB-lite"/>
    </source>
</evidence>
<dbReference type="GO" id="GO:0005096">
    <property type="term" value="F:GTPase activator activity"/>
    <property type="evidence" value="ECO:0007669"/>
    <property type="project" value="UniProtKB-KW"/>
</dbReference>
<evidence type="ECO:0000313" key="4">
    <source>
        <dbReference type="EMBL" id="CAY68721.1"/>
    </source>
</evidence>
<dbReference type="EMBL" id="FN392320">
    <property type="protein sequence ID" value="CAY68721.1"/>
    <property type="molecule type" value="Genomic_DNA"/>
</dbReference>
<keyword evidence="1" id="KW-0343">GTPase activation</keyword>
<dbReference type="OrthoDB" id="3196451at2759"/>
<organism evidence="4 5">
    <name type="scientific">Komagataella phaffii (strain GS115 / ATCC 20864)</name>
    <name type="common">Yeast</name>
    <name type="synonym">Pichia pastoris</name>
    <dbReference type="NCBI Taxonomy" id="644223"/>
    <lineage>
        <taxon>Eukaryota</taxon>
        <taxon>Fungi</taxon>
        <taxon>Dikarya</taxon>
        <taxon>Ascomycota</taxon>
        <taxon>Saccharomycotina</taxon>
        <taxon>Pichiomycetes</taxon>
        <taxon>Pichiales</taxon>
        <taxon>Pichiaceae</taxon>
        <taxon>Komagataella</taxon>
    </lineage>
</organism>
<feature type="compositionally biased region" description="Basic and acidic residues" evidence="2">
    <location>
        <begin position="217"/>
        <end position="231"/>
    </location>
</feature>
<dbReference type="GO" id="GO:0007165">
    <property type="term" value="P:signal transduction"/>
    <property type="evidence" value="ECO:0007669"/>
    <property type="project" value="InterPro"/>
</dbReference>
<proteinExistence type="predicted"/>
<dbReference type="InParanoid" id="C4QZP7"/>
<dbReference type="InterPro" id="IPR008936">
    <property type="entry name" value="Rho_GTPase_activation_prot"/>
</dbReference>
<feature type="region of interest" description="Disordered" evidence="2">
    <location>
        <begin position="217"/>
        <end position="254"/>
    </location>
</feature>
<gene>
    <name evidence="4" type="ordered locus">PAS_chr2-1_0117</name>
</gene>
<dbReference type="KEGG" id="ppa:PAS_chr2-1_0117"/>
<name>C4QZP7_KOMPG</name>
<protein>
    <submittedName>
        <fullName evidence="4">GTPase activating protein (GAP) for Rho1p, involved in signaling to the actin cytoskeleton, null mut</fullName>
    </submittedName>
</protein>
<feature type="domain" description="Rho-GAP" evidence="3">
    <location>
        <begin position="100"/>
        <end position="375"/>
    </location>
</feature>
<feature type="compositionally biased region" description="Polar residues" evidence="2">
    <location>
        <begin position="490"/>
        <end position="502"/>
    </location>
</feature>
<feature type="compositionally biased region" description="Low complexity" evidence="2">
    <location>
        <begin position="469"/>
        <end position="489"/>
    </location>
</feature>